<name>A0A9Q3IWN7_9BASI</name>
<feature type="region of interest" description="Disordered" evidence="2">
    <location>
        <begin position="398"/>
        <end position="419"/>
    </location>
</feature>
<evidence type="ECO:0000313" key="4">
    <source>
        <dbReference type="Proteomes" id="UP000765509"/>
    </source>
</evidence>
<organism evidence="3 4">
    <name type="scientific">Austropuccinia psidii MF-1</name>
    <dbReference type="NCBI Taxonomy" id="1389203"/>
    <lineage>
        <taxon>Eukaryota</taxon>
        <taxon>Fungi</taxon>
        <taxon>Dikarya</taxon>
        <taxon>Basidiomycota</taxon>
        <taxon>Pucciniomycotina</taxon>
        <taxon>Pucciniomycetes</taxon>
        <taxon>Pucciniales</taxon>
        <taxon>Sphaerophragmiaceae</taxon>
        <taxon>Austropuccinia</taxon>
    </lineage>
</organism>
<gene>
    <name evidence="3" type="ORF">O181_091084</name>
</gene>
<keyword evidence="4" id="KW-1185">Reference proteome</keyword>
<evidence type="ECO:0000256" key="2">
    <source>
        <dbReference type="SAM" id="MobiDB-lite"/>
    </source>
</evidence>
<reference evidence="3" key="1">
    <citation type="submission" date="2021-03" db="EMBL/GenBank/DDBJ databases">
        <title>Draft genome sequence of rust myrtle Austropuccinia psidii MF-1, a brazilian biotype.</title>
        <authorList>
            <person name="Quecine M.C."/>
            <person name="Pachon D.M.R."/>
            <person name="Bonatelli M.L."/>
            <person name="Correr F.H."/>
            <person name="Franceschini L.M."/>
            <person name="Leite T.F."/>
            <person name="Margarido G.R.A."/>
            <person name="Almeida C.A."/>
            <person name="Ferrarezi J.A."/>
            <person name="Labate C.A."/>
        </authorList>
    </citation>
    <scope>NUCLEOTIDE SEQUENCE</scope>
    <source>
        <strain evidence="3">MF-1</strain>
    </source>
</reference>
<dbReference type="AlphaFoldDB" id="A0A9Q3IWN7"/>
<protein>
    <submittedName>
        <fullName evidence="3">Uncharacterized protein</fullName>
    </submittedName>
</protein>
<sequence length="479" mass="55139">MSSNHYNISSSGGFAESSEPVLLQVLNQQYERIRQLEQKIDSNDQNLEALLNKFNLQEDTTNASAKSKGKETQMQRFCSKCLNKPKPHKYSPPNVLANNQNTKLKTPHMQNKILYQQISTSSQMQSPNQLLQSEIPEAFQPTKKAFCKHVKLLWGLIYQNSVPMSPDYTMLKEFNTCFSFLSEIMTQSENPNMLPLVPLEKILTLRNTPPGKKKIGNAIIHMTDFSIKYVVACLARLGICHWAPDLNEASNTLHNEACRVSALQKLFKIAISGAYEYMNIDLVYLENIQLLTNVYNHFVHWYMAQKCKKEAKKACKNAKDQERRAVLQYRLRIKNLWYTFAVANGLPNRYQIILADPEVHSKDKFDPISNKYMIKKLECHSEKATIFKRRVDKEIVKAESTSRKKSQRRERHIAEDGRESISKVAPKGLPIDFYYPYLLNNRTTGKKRSISDTHTIAFLPDTSKSLLGEPRPDERLSDK</sequence>
<evidence type="ECO:0000256" key="1">
    <source>
        <dbReference type="SAM" id="Coils"/>
    </source>
</evidence>
<keyword evidence="1" id="KW-0175">Coiled coil</keyword>
<comment type="caution">
    <text evidence="3">The sequence shown here is derived from an EMBL/GenBank/DDBJ whole genome shotgun (WGS) entry which is preliminary data.</text>
</comment>
<dbReference type="EMBL" id="AVOT02057199">
    <property type="protein sequence ID" value="MBW0551369.1"/>
    <property type="molecule type" value="Genomic_DNA"/>
</dbReference>
<accession>A0A9Q3IWN7</accession>
<dbReference type="Proteomes" id="UP000765509">
    <property type="component" value="Unassembled WGS sequence"/>
</dbReference>
<proteinExistence type="predicted"/>
<evidence type="ECO:0000313" key="3">
    <source>
        <dbReference type="EMBL" id="MBW0551369.1"/>
    </source>
</evidence>
<feature type="coiled-coil region" evidence="1">
    <location>
        <begin position="26"/>
        <end position="53"/>
    </location>
</feature>